<evidence type="ECO:0000256" key="1">
    <source>
        <dbReference type="ARBA" id="ARBA00004123"/>
    </source>
</evidence>
<dbReference type="Pfam" id="PF16987">
    <property type="entry name" value="KIX_2"/>
    <property type="match status" value="1"/>
</dbReference>
<dbReference type="EMBL" id="RDQH01000337">
    <property type="protein sequence ID" value="RXH85115.1"/>
    <property type="molecule type" value="Genomic_DNA"/>
</dbReference>
<dbReference type="Gene3D" id="1.10.246.20">
    <property type="entry name" value="Coactivator CBP, KIX domain"/>
    <property type="match status" value="1"/>
</dbReference>
<dbReference type="GO" id="GO:0003712">
    <property type="term" value="F:transcription coregulator activity"/>
    <property type="evidence" value="ECO:0007669"/>
    <property type="project" value="InterPro"/>
</dbReference>
<feature type="domain" description="Mediator complex subunit 15 KIX" evidence="3">
    <location>
        <begin position="9"/>
        <end position="65"/>
    </location>
</feature>
<accession>A0A498ISI8</accession>
<protein>
    <recommendedName>
        <fullName evidence="3">Mediator complex subunit 15 KIX domain-containing protein</fullName>
    </recommendedName>
</protein>
<evidence type="ECO:0000313" key="5">
    <source>
        <dbReference type="Proteomes" id="UP000290289"/>
    </source>
</evidence>
<dbReference type="InterPro" id="IPR036529">
    <property type="entry name" value="KIX_dom_sf"/>
</dbReference>
<dbReference type="Proteomes" id="UP000290289">
    <property type="component" value="Chromosome 11"/>
</dbReference>
<name>A0A498ISI8_MALDO</name>
<reference evidence="4 5" key="1">
    <citation type="submission" date="2018-10" db="EMBL/GenBank/DDBJ databases">
        <title>A high-quality apple genome assembly.</title>
        <authorList>
            <person name="Hu J."/>
        </authorList>
    </citation>
    <scope>NUCLEOTIDE SEQUENCE [LARGE SCALE GENOMIC DNA]</scope>
    <source>
        <strain evidence="5">cv. HFTH1</strain>
        <tissue evidence="4">Young leaf</tissue>
    </source>
</reference>
<sequence length="78" mass="9074">MAESVLELKRLRGSFRSRARRDLLELERIAGGLEERIYVAASSQLDYLWKISLKMLTMEMKSQTAPPPSNLKRYRVFA</sequence>
<evidence type="ECO:0000259" key="3">
    <source>
        <dbReference type="Pfam" id="PF16987"/>
    </source>
</evidence>
<dbReference type="InterPro" id="IPR036546">
    <property type="entry name" value="MED15_KIX"/>
</dbReference>
<gene>
    <name evidence="4" type="ORF">DVH24_041883</name>
</gene>
<dbReference type="GO" id="GO:0006355">
    <property type="term" value="P:regulation of DNA-templated transcription"/>
    <property type="evidence" value="ECO:0007669"/>
    <property type="project" value="InterPro"/>
</dbReference>
<dbReference type="AlphaFoldDB" id="A0A498ISI8"/>
<dbReference type="GO" id="GO:0005634">
    <property type="term" value="C:nucleus"/>
    <property type="evidence" value="ECO:0007669"/>
    <property type="project" value="UniProtKB-SubCell"/>
</dbReference>
<proteinExistence type="predicted"/>
<keyword evidence="2" id="KW-0539">Nucleus</keyword>
<evidence type="ECO:0000313" key="4">
    <source>
        <dbReference type="EMBL" id="RXH85115.1"/>
    </source>
</evidence>
<comment type="caution">
    <text evidence="4">The sequence shown here is derived from an EMBL/GenBank/DDBJ whole genome shotgun (WGS) entry which is preliminary data.</text>
</comment>
<keyword evidence="5" id="KW-1185">Reference proteome</keyword>
<organism evidence="4 5">
    <name type="scientific">Malus domestica</name>
    <name type="common">Apple</name>
    <name type="synonym">Pyrus malus</name>
    <dbReference type="NCBI Taxonomy" id="3750"/>
    <lineage>
        <taxon>Eukaryota</taxon>
        <taxon>Viridiplantae</taxon>
        <taxon>Streptophyta</taxon>
        <taxon>Embryophyta</taxon>
        <taxon>Tracheophyta</taxon>
        <taxon>Spermatophyta</taxon>
        <taxon>Magnoliopsida</taxon>
        <taxon>eudicotyledons</taxon>
        <taxon>Gunneridae</taxon>
        <taxon>Pentapetalae</taxon>
        <taxon>rosids</taxon>
        <taxon>fabids</taxon>
        <taxon>Rosales</taxon>
        <taxon>Rosaceae</taxon>
        <taxon>Amygdaloideae</taxon>
        <taxon>Maleae</taxon>
        <taxon>Malus</taxon>
    </lineage>
</organism>
<comment type="subcellular location">
    <subcellularLocation>
        <location evidence="1">Nucleus</location>
    </subcellularLocation>
</comment>
<evidence type="ECO:0000256" key="2">
    <source>
        <dbReference type="ARBA" id="ARBA00023242"/>
    </source>
</evidence>